<dbReference type="Proteomes" id="UP000587462">
    <property type="component" value="Unassembled WGS sequence"/>
</dbReference>
<accession>A0A7Y7E6P6</accession>
<reference evidence="1 2" key="1">
    <citation type="submission" date="2020-04" db="EMBL/GenBank/DDBJ databases">
        <title>Draft Genome Sequence of Streptomyces morookaense DSM 40503, an 8-azaguanine-producing strain.</title>
        <authorList>
            <person name="Qi J."/>
            <person name="Gao J.-M."/>
        </authorList>
    </citation>
    <scope>NUCLEOTIDE SEQUENCE [LARGE SCALE GENOMIC DNA]</scope>
    <source>
        <strain evidence="1 2">DSM 40503</strain>
    </source>
</reference>
<evidence type="ECO:0000313" key="1">
    <source>
        <dbReference type="EMBL" id="NVK77519.1"/>
    </source>
</evidence>
<evidence type="ECO:0000313" key="2">
    <source>
        <dbReference type="Proteomes" id="UP000587462"/>
    </source>
</evidence>
<protein>
    <submittedName>
        <fullName evidence="1">Uncharacterized protein</fullName>
    </submittedName>
</protein>
<organism evidence="1 2">
    <name type="scientific">Streptomyces morookaense</name>
    <name type="common">Streptoverticillium morookaense</name>
    <dbReference type="NCBI Taxonomy" id="1970"/>
    <lineage>
        <taxon>Bacteria</taxon>
        <taxon>Bacillati</taxon>
        <taxon>Actinomycetota</taxon>
        <taxon>Actinomycetes</taxon>
        <taxon>Kitasatosporales</taxon>
        <taxon>Streptomycetaceae</taxon>
        <taxon>Streptomyces</taxon>
    </lineage>
</organism>
<dbReference type="AlphaFoldDB" id="A0A7Y7E6P6"/>
<keyword evidence="2" id="KW-1185">Reference proteome</keyword>
<dbReference type="RefSeq" id="WP_171079301.1">
    <property type="nucleotide sequence ID" value="NZ_BNBU01000003.1"/>
</dbReference>
<gene>
    <name evidence="1" type="ORF">HG542_07560</name>
</gene>
<comment type="caution">
    <text evidence="1">The sequence shown here is derived from an EMBL/GenBank/DDBJ whole genome shotgun (WGS) entry which is preliminary data.</text>
</comment>
<name>A0A7Y7E6P6_STRMO</name>
<proteinExistence type="predicted"/>
<sequence>MSDEYLGHPHTSAGATERIEARFTSERRLGAWTDARRFDVHALRSSVQLDLRSNRIPAGDLEVCLDSERSSVKLRVPDDAVIDISELRRVGRTKFHGEPGRRGAGGRVVRLTGELRDAEIRIARGGAATPEEGLSQEFVDACRTLYHEGRRLAAEHGPRHAR</sequence>
<dbReference type="EMBL" id="JABBXF010000012">
    <property type="protein sequence ID" value="NVK77519.1"/>
    <property type="molecule type" value="Genomic_DNA"/>
</dbReference>